<dbReference type="AlphaFoldDB" id="A0AAD8NDE0"/>
<evidence type="ECO:0000256" key="1">
    <source>
        <dbReference type="ARBA" id="ARBA00005440"/>
    </source>
</evidence>
<proteinExistence type="inferred from homology"/>
<protein>
    <submittedName>
        <fullName evidence="3">Kunitz trypsin inhibitor 2</fullName>
    </submittedName>
</protein>
<organism evidence="3 4">
    <name type="scientific">Heracleum sosnowskyi</name>
    <dbReference type="NCBI Taxonomy" id="360622"/>
    <lineage>
        <taxon>Eukaryota</taxon>
        <taxon>Viridiplantae</taxon>
        <taxon>Streptophyta</taxon>
        <taxon>Embryophyta</taxon>
        <taxon>Tracheophyta</taxon>
        <taxon>Spermatophyta</taxon>
        <taxon>Magnoliopsida</taxon>
        <taxon>eudicotyledons</taxon>
        <taxon>Gunneridae</taxon>
        <taxon>Pentapetalae</taxon>
        <taxon>asterids</taxon>
        <taxon>campanulids</taxon>
        <taxon>Apiales</taxon>
        <taxon>Apiaceae</taxon>
        <taxon>Apioideae</taxon>
        <taxon>apioid superclade</taxon>
        <taxon>Tordylieae</taxon>
        <taxon>Tordyliinae</taxon>
        <taxon>Heracleum</taxon>
    </lineage>
</organism>
<reference evidence="3" key="2">
    <citation type="submission" date="2023-05" db="EMBL/GenBank/DDBJ databases">
        <authorList>
            <person name="Schelkunov M.I."/>
        </authorList>
    </citation>
    <scope>NUCLEOTIDE SEQUENCE</scope>
    <source>
        <strain evidence="3">Hsosn_3</strain>
        <tissue evidence="3">Leaf</tissue>
    </source>
</reference>
<dbReference type="InterPro" id="IPR011065">
    <property type="entry name" value="Kunitz_inhibitor_STI-like_sf"/>
</dbReference>
<comment type="similarity">
    <text evidence="1">Belongs to the protease inhibitor I3 (leguminous Kunitz-type inhibitor) family.</text>
</comment>
<gene>
    <name evidence="3" type="ORF">POM88_003811</name>
</gene>
<evidence type="ECO:0000313" key="3">
    <source>
        <dbReference type="EMBL" id="KAK1404206.1"/>
    </source>
</evidence>
<reference evidence="3" key="1">
    <citation type="submission" date="2023-02" db="EMBL/GenBank/DDBJ databases">
        <title>Genome of toxic invasive species Heracleum sosnowskyi carries increased number of genes despite the absence of recent whole-genome duplications.</title>
        <authorList>
            <person name="Schelkunov M."/>
            <person name="Shtratnikova V."/>
            <person name="Makarenko M."/>
            <person name="Klepikova A."/>
            <person name="Omelchenko D."/>
            <person name="Novikova G."/>
            <person name="Obukhova E."/>
            <person name="Bogdanov V."/>
            <person name="Penin A."/>
            <person name="Logacheva M."/>
        </authorList>
    </citation>
    <scope>NUCLEOTIDE SEQUENCE</scope>
    <source>
        <strain evidence="3">Hsosn_3</strain>
        <tissue evidence="3">Leaf</tissue>
    </source>
</reference>
<dbReference type="PROSITE" id="PS00283">
    <property type="entry name" value="SOYBEAN_KUNITZ"/>
    <property type="match status" value="1"/>
</dbReference>
<dbReference type="SMART" id="SM00452">
    <property type="entry name" value="STI"/>
    <property type="match status" value="1"/>
</dbReference>
<feature type="signal peptide" evidence="2">
    <location>
        <begin position="1"/>
        <end position="23"/>
    </location>
</feature>
<dbReference type="EMBL" id="JAUIZM010000001">
    <property type="protein sequence ID" value="KAK1404206.1"/>
    <property type="molecule type" value="Genomic_DNA"/>
</dbReference>
<name>A0AAD8NDE0_9APIA</name>
<dbReference type="Proteomes" id="UP001237642">
    <property type="component" value="Unassembled WGS sequence"/>
</dbReference>
<evidence type="ECO:0000313" key="4">
    <source>
        <dbReference type="Proteomes" id="UP001237642"/>
    </source>
</evidence>
<dbReference type="PANTHER" id="PTHR33107">
    <property type="entry name" value="KUNITZ TRYPSIN INHIBITOR 2"/>
    <property type="match status" value="1"/>
</dbReference>
<accession>A0AAD8NDE0</accession>
<dbReference type="Gene3D" id="2.80.10.50">
    <property type="match status" value="1"/>
</dbReference>
<sequence>MKTTIRFFSSLLVFVTSFLVASAANDKVLDIDGQELRTGTSYYILPVERSNVGGGLSSEGHDCPVSVVQTFNVDDRGTAVTFTLVDPKEATIGVSEDLNIKSSDKSCAPANVWKIDGGQRFVSTGGVLGNPGPDTISNWFRIEKVQGRNNSHKLVYCPSVCNASCRPVCGDLGVVQLKTGTIHLALNTGSPLQVFFQKA</sequence>
<dbReference type="PANTHER" id="PTHR33107:SF5">
    <property type="entry name" value="KUNITZ TRYPSIN INHIBITOR 5"/>
    <property type="match status" value="1"/>
</dbReference>
<dbReference type="Pfam" id="PF00197">
    <property type="entry name" value="Kunitz_legume"/>
    <property type="match status" value="1"/>
</dbReference>
<evidence type="ECO:0000256" key="2">
    <source>
        <dbReference type="SAM" id="SignalP"/>
    </source>
</evidence>
<feature type="chain" id="PRO_5041979898" evidence="2">
    <location>
        <begin position="24"/>
        <end position="199"/>
    </location>
</feature>
<dbReference type="PRINTS" id="PR00291">
    <property type="entry name" value="KUNITZINHBTR"/>
</dbReference>
<dbReference type="InterPro" id="IPR002160">
    <property type="entry name" value="Prot_inh_Kunz-lg"/>
</dbReference>
<keyword evidence="2" id="KW-0732">Signal</keyword>
<dbReference type="GO" id="GO:0004866">
    <property type="term" value="F:endopeptidase inhibitor activity"/>
    <property type="evidence" value="ECO:0007669"/>
    <property type="project" value="InterPro"/>
</dbReference>
<dbReference type="SUPFAM" id="SSF50386">
    <property type="entry name" value="STI-like"/>
    <property type="match status" value="1"/>
</dbReference>
<keyword evidence="4" id="KW-1185">Reference proteome</keyword>
<comment type="caution">
    <text evidence="3">The sequence shown here is derived from an EMBL/GenBank/DDBJ whole genome shotgun (WGS) entry which is preliminary data.</text>
</comment>